<evidence type="ECO:0000256" key="1">
    <source>
        <dbReference type="ARBA" id="ARBA00004120"/>
    </source>
</evidence>
<feature type="non-terminal residue" evidence="9">
    <location>
        <position position="151"/>
    </location>
</feature>
<dbReference type="GO" id="GO:0060271">
    <property type="term" value="P:cilium assembly"/>
    <property type="evidence" value="ECO:0007669"/>
    <property type="project" value="TreeGrafter"/>
</dbReference>
<evidence type="ECO:0000256" key="7">
    <source>
        <dbReference type="ARBA" id="ARBA00038411"/>
    </source>
</evidence>
<dbReference type="PANTHER" id="PTHR12968:SF2">
    <property type="entry name" value="B9 DOMAIN-CONTAINING PROTEIN 2"/>
    <property type="match status" value="1"/>
</dbReference>
<evidence type="ECO:0000313" key="10">
    <source>
        <dbReference type="Proteomes" id="UP000565785"/>
    </source>
</evidence>
<dbReference type="InterPro" id="IPR010796">
    <property type="entry name" value="C2_B9-type_dom"/>
</dbReference>
<dbReference type="OrthoDB" id="184109at2759"/>
<dbReference type="Proteomes" id="UP000565785">
    <property type="component" value="Unassembled WGS sequence"/>
</dbReference>
<dbReference type="AlphaFoldDB" id="A0A7L1N783"/>
<protein>
    <recommendedName>
        <fullName evidence="8">B9 domain-containing protein 2</fullName>
    </recommendedName>
</protein>
<comment type="subcellular location">
    <subcellularLocation>
        <location evidence="1">Cytoplasm</location>
        <location evidence="1">Cytoskeleton</location>
        <location evidence="1">Cilium basal body</location>
    </subcellularLocation>
</comment>
<name>A0A7L1N783_RHICY</name>
<keyword evidence="10" id="KW-1185">Reference proteome</keyword>
<reference evidence="9 10" key="1">
    <citation type="submission" date="2019-09" db="EMBL/GenBank/DDBJ databases">
        <title>Bird 10,000 Genomes (B10K) Project - Family phase.</title>
        <authorList>
            <person name="Zhang G."/>
        </authorList>
    </citation>
    <scope>NUCLEOTIDE SEQUENCE [LARGE SCALE GENOMIC DNA]</scope>
    <source>
        <strain evidence="9">B10K-DU-002-35</strain>
        <tissue evidence="9">Muscle</tissue>
    </source>
</reference>
<dbReference type="GO" id="GO:0036038">
    <property type="term" value="C:MKS complex"/>
    <property type="evidence" value="ECO:0007669"/>
    <property type="project" value="TreeGrafter"/>
</dbReference>
<dbReference type="PROSITE" id="PS51381">
    <property type="entry name" value="C2_B9"/>
    <property type="match status" value="1"/>
</dbReference>
<evidence type="ECO:0000256" key="2">
    <source>
        <dbReference type="ARBA" id="ARBA00022490"/>
    </source>
</evidence>
<organism evidence="9 10">
    <name type="scientific">Rhinopomastus cyanomelas</name>
    <name type="common">Common scimitarbill</name>
    <dbReference type="NCBI Taxonomy" id="113115"/>
    <lineage>
        <taxon>Eukaryota</taxon>
        <taxon>Metazoa</taxon>
        <taxon>Chordata</taxon>
        <taxon>Craniata</taxon>
        <taxon>Vertebrata</taxon>
        <taxon>Euteleostomi</taxon>
        <taxon>Archelosauria</taxon>
        <taxon>Archosauria</taxon>
        <taxon>Dinosauria</taxon>
        <taxon>Saurischia</taxon>
        <taxon>Theropoda</taxon>
        <taxon>Coelurosauria</taxon>
        <taxon>Aves</taxon>
        <taxon>Neognathae</taxon>
        <taxon>Neoaves</taxon>
        <taxon>Telluraves</taxon>
        <taxon>Coraciimorphae</taxon>
        <taxon>Bucerotiformes</taxon>
        <taxon>Rhinopomastidae</taxon>
        <taxon>Rhinopomastus</taxon>
    </lineage>
</organism>
<evidence type="ECO:0000256" key="6">
    <source>
        <dbReference type="ARBA" id="ARBA00037672"/>
    </source>
</evidence>
<evidence type="ECO:0000256" key="5">
    <source>
        <dbReference type="ARBA" id="ARBA00023273"/>
    </source>
</evidence>
<dbReference type="Pfam" id="PF07162">
    <property type="entry name" value="B9-C2"/>
    <property type="match status" value="1"/>
</dbReference>
<evidence type="ECO:0000256" key="4">
    <source>
        <dbReference type="ARBA" id="ARBA00023212"/>
    </source>
</evidence>
<keyword evidence="4" id="KW-0206">Cytoskeleton</keyword>
<keyword evidence="2" id="KW-0963">Cytoplasm</keyword>
<evidence type="ECO:0000313" key="9">
    <source>
        <dbReference type="EMBL" id="NXN95661.1"/>
    </source>
</evidence>
<comment type="function">
    <text evidence="6">Component of the tectonic-like complex, a complex localized at the transition zone of primary cilia and acting as a barrier that prevents diffusion of transmembrane proteins between the cilia and plasma membranes.</text>
</comment>
<gene>
    <name evidence="9" type="primary">B9d2</name>
    <name evidence="9" type="ORF">RHICYA_R15155</name>
</gene>
<evidence type="ECO:0000256" key="3">
    <source>
        <dbReference type="ARBA" id="ARBA00022794"/>
    </source>
</evidence>
<proteinExistence type="inferred from homology"/>
<dbReference type="EMBL" id="VXBP01003516">
    <property type="protein sequence ID" value="NXN95661.1"/>
    <property type="molecule type" value="Genomic_DNA"/>
</dbReference>
<comment type="similarity">
    <text evidence="7">Belongs to the B9D family.</text>
</comment>
<sequence>WGTPAGGAWTLLSGLDGGQTQVDDPQADDVAYWCHPLDIHLATKGLQGWPRLQLQVWAQDSLGRCQLLGYGFCQVPATPGLHEVPCVTWLPRGGSWRQRLGQRFVGGGPQLCAPEAAAGASERFRLRTESSGIVHLQLGVLLRNFGCYGVE</sequence>
<keyword evidence="5" id="KW-0966">Cell projection</keyword>
<evidence type="ECO:0000256" key="8">
    <source>
        <dbReference type="ARBA" id="ARBA00039272"/>
    </source>
</evidence>
<feature type="non-terminal residue" evidence="9">
    <location>
        <position position="1"/>
    </location>
</feature>
<keyword evidence="3" id="KW-0970">Cilium biogenesis/degradation</keyword>
<accession>A0A7L1N783</accession>
<comment type="caution">
    <text evidence="9">The sequence shown here is derived from an EMBL/GenBank/DDBJ whole genome shotgun (WGS) entry which is preliminary data.</text>
</comment>
<dbReference type="PANTHER" id="PTHR12968">
    <property type="entry name" value="B9 DOMAIN-CONTAINING"/>
    <property type="match status" value="1"/>
</dbReference>